<evidence type="ECO:0000256" key="2">
    <source>
        <dbReference type="ARBA" id="ARBA00022478"/>
    </source>
</evidence>
<dbReference type="InterPro" id="IPR036898">
    <property type="entry name" value="RNA_pol_Rpb7-like_N_sf"/>
</dbReference>
<evidence type="ECO:0000256" key="5">
    <source>
        <dbReference type="RuleBase" id="RU369086"/>
    </source>
</evidence>
<accession>A0A8H7ANL0</accession>
<evidence type="ECO:0000256" key="6">
    <source>
        <dbReference type="SAM" id="MobiDB-lite"/>
    </source>
</evidence>
<dbReference type="InterPro" id="IPR041178">
    <property type="entry name" value="RPA43_OB"/>
</dbReference>
<dbReference type="Gene3D" id="3.30.1490.120">
    <property type="entry name" value="RNA polymerase Rpb7-like, N-terminal domain"/>
    <property type="match status" value="1"/>
</dbReference>
<comment type="function">
    <text evidence="5">DNA-dependent RNA polymerase which catalyzes the transcription of DNA into RNA using the four ribonucleoside triphosphates as substrates.</text>
</comment>
<dbReference type="Gene3D" id="2.40.50.1060">
    <property type="match status" value="1"/>
</dbReference>
<evidence type="ECO:0000256" key="1">
    <source>
        <dbReference type="ARBA" id="ARBA00004123"/>
    </source>
</evidence>
<gene>
    <name evidence="8" type="ORF">GJ744_000796</name>
</gene>
<sequence length="420" mass="46153">MELGRSPYLETERKSSHKTKKRKHAESEQNTSTKKRKKQLDLNLHHVRDTPTKIPKPKTKSQSLKDGIQSPPSSPPLPATLPDSDHDDSITDAPPITNGSLTTTTTTSSPFHSTTLSLYLPIPAIALSPSTALPAMLTTHLTPLLLSYYPPLRGIVLSISNPILSSKKPLPNRPPPPHAPSTDAENEASQTVLAHCADVDGLSYAWLTATFLLFRPQIGDELEGWVNVCSEGFVGLVCYNYFQVAVARNRIPRQWRWVAPGGEAVRNTANTRRKRKMMGPKKDGDGEEEEEEMEEEEEGMADTWQETLVNAVADGDHQGGQKEAGDGDGEGEIGYFQRADGTRVQGSIRFRVVDCEMVPGHDRESWSLQIEGTLLSVHEEESVLEEERQKVLRRQGKAAMSGALGSGARSDRNGHVLSKG</sequence>
<evidence type="ECO:0000256" key="3">
    <source>
        <dbReference type="ARBA" id="ARBA00023163"/>
    </source>
</evidence>
<feature type="region of interest" description="Disordered" evidence="6">
    <location>
        <begin position="315"/>
        <end position="334"/>
    </location>
</feature>
<keyword evidence="2 5" id="KW-0240">DNA-directed RNA polymerase</keyword>
<evidence type="ECO:0000313" key="9">
    <source>
        <dbReference type="Proteomes" id="UP000606974"/>
    </source>
</evidence>
<keyword evidence="3 5" id="KW-0804">Transcription</keyword>
<dbReference type="GO" id="GO:0006362">
    <property type="term" value="P:transcription elongation by RNA polymerase I"/>
    <property type="evidence" value="ECO:0007669"/>
    <property type="project" value="TreeGrafter"/>
</dbReference>
<feature type="region of interest" description="Disordered" evidence="6">
    <location>
        <begin position="270"/>
        <end position="301"/>
    </location>
</feature>
<protein>
    <recommendedName>
        <fullName evidence="5">DNA-directed RNA polymerase subunit</fullName>
    </recommendedName>
</protein>
<dbReference type="PANTHER" id="PTHR12709">
    <property type="entry name" value="DNA-DIRECTED RNA POLYMERASE II, III"/>
    <property type="match status" value="1"/>
</dbReference>
<feature type="compositionally biased region" description="Acidic residues" evidence="6">
    <location>
        <begin position="285"/>
        <end position="300"/>
    </location>
</feature>
<dbReference type="OrthoDB" id="10250504at2759"/>
<reference evidence="8" key="1">
    <citation type="submission" date="2020-02" db="EMBL/GenBank/DDBJ databases">
        <authorList>
            <person name="Palmer J.M."/>
        </authorList>
    </citation>
    <scope>NUCLEOTIDE SEQUENCE</scope>
    <source>
        <strain evidence="8">EPUS1.4</strain>
        <tissue evidence="8">Thallus</tissue>
    </source>
</reference>
<comment type="caution">
    <text evidence="8">The sequence shown here is derived from an EMBL/GenBank/DDBJ whole genome shotgun (WGS) entry which is preliminary data.</text>
</comment>
<feature type="region of interest" description="Disordered" evidence="6">
    <location>
        <begin position="394"/>
        <end position="420"/>
    </location>
</feature>
<dbReference type="AlphaFoldDB" id="A0A8H7ANL0"/>
<evidence type="ECO:0000313" key="8">
    <source>
        <dbReference type="EMBL" id="KAF7512535.1"/>
    </source>
</evidence>
<dbReference type="PANTHER" id="PTHR12709:SF5">
    <property type="entry name" value="DNA-DIRECTED RNA POLYMERASE I SUBUNIT RPA43"/>
    <property type="match status" value="1"/>
</dbReference>
<evidence type="ECO:0000259" key="7">
    <source>
        <dbReference type="Pfam" id="PF17875"/>
    </source>
</evidence>
<feature type="domain" description="RPA43 OB" evidence="7">
    <location>
        <begin position="216"/>
        <end position="375"/>
    </location>
</feature>
<proteinExistence type="predicted"/>
<feature type="compositionally biased region" description="Basic and acidic residues" evidence="6">
    <location>
        <begin position="39"/>
        <end position="51"/>
    </location>
</feature>
<evidence type="ECO:0000256" key="4">
    <source>
        <dbReference type="ARBA" id="ARBA00023242"/>
    </source>
</evidence>
<feature type="region of interest" description="Disordered" evidence="6">
    <location>
        <begin position="166"/>
        <end position="189"/>
    </location>
</feature>
<dbReference type="EMBL" id="JAACFV010000011">
    <property type="protein sequence ID" value="KAF7512535.1"/>
    <property type="molecule type" value="Genomic_DNA"/>
</dbReference>
<dbReference type="GO" id="GO:0006352">
    <property type="term" value="P:DNA-templated transcription initiation"/>
    <property type="evidence" value="ECO:0007669"/>
    <property type="project" value="UniProtKB-UniRule"/>
</dbReference>
<dbReference type="Proteomes" id="UP000606974">
    <property type="component" value="Unassembled WGS sequence"/>
</dbReference>
<keyword evidence="4 5" id="KW-0539">Nucleus</keyword>
<organism evidence="8 9">
    <name type="scientific">Endocarpon pusillum</name>
    <dbReference type="NCBI Taxonomy" id="364733"/>
    <lineage>
        <taxon>Eukaryota</taxon>
        <taxon>Fungi</taxon>
        <taxon>Dikarya</taxon>
        <taxon>Ascomycota</taxon>
        <taxon>Pezizomycotina</taxon>
        <taxon>Eurotiomycetes</taxon>
        <taxon>Chaetothyriomycetidae</taxon>
        <taxon>Verrucariales</taxon>
        <taxon>Verrucariaceae</taxon>
        <taxon>Endocarpon</taxon>
    </lineage>
</organism>
<feature type="compositionally biased region" description="Basic residues" evidence="6">
    <location>
        <begin position="15"/>
        <end position="24"/>
    </location>
</feature>
<dbReference type="InterPro" id="IPR045113">
    <property type="entry name" value="Rpb7-like"/>
</dbReference>
<name>A0A8H7ANL0_9EURO</name>
<dbReference type="GO" id="GO:0005736">
    <property type="term" value="C:RNA polymerase I complex"/>
    <property type="evidence" value="ECO:0007669"/>
    <property type="project" value="TreeGrafter"/>
</dbReference>
<comment type="subcellular location">
    <subcellularLocation>
        <location evidence="1 5">Nucleus</location>
    </subcellularLocation>
</comment>
<feature type="compositionally biased region" description="Low complexity" evidence="6">
    <location>
        <begin position="100"/>
        <end position="109"/>
    </location>
</feature>
<feature type="compositionally biased region" description="Basic and acidic residues" evidence="6">
    <location>
        <begin position="315"/>
        <end position="325"/>
    </location>
</feature>
<dbReference type="Pfam" id="PF17875">
    <property type="entry name" value="RPA43_OB"/>
    <property type="match status" value="1"/>
</dbReference>
<feature type="region of interest" description="Disordered" evidence="6">
    <location>
        <begin position="1"/>
        <end position="109"/>
    </location>
</feature>
<keyword evidence="9" id="KW-1185">Reference proteome</keyword>